<dbReference type="GO" id="GO:0004376">
    <property type="term" value="F:GPI mannosyltransferase activity"/>
    <property type="evidence" value="ECO:0007669"/>
    <property type="project" value="InterPro"/>
</dbReference>
<comment type="function">
    <text evidence="12">Mannosyltransferase involved in glycosylphosphatidylinositol-anchor biosynthesis.</text>
</comment>
<dbReference type="InterPro" id="IPR007315">
    <property type="entry name" value="PIG-V/Gpi18"/>
</dbReference>
<dbReference type="PANTHER" id="PTHR12468:SF2">
    <property type="entry name" value="GPI MANNOSYLTRANSFERASE 2"/>
    <property type="match status" value="1"/>
</dbReference>
<feature type="transmembrane region" description="Helical" evidence="12">
    <location>
        <begin position="439"/>
        <end position="459"/>
    </location>
</feature>
<dbReference type="Proteomes" id="UP000799771">
    <property type="component" value="Unassembled WGS sequence"/>
</dbReference>
<keyword evidence="7 12" id="KW-0808">Transferase</keyword>
<keyword evidence="5 12" id="KW-0337">GPI-anchor biosynthesis</keyword>
<feature type="transmembrane region" description="Helical" evidence="12">
    <location>
        <begin position="120"/>
        <end position="143"/>
    </location>
</feature>
<feature type="transmembrane region" description="Helical" evidence="12">
    <location>
        <begin position="218"/>
        <end position="239"/>
    </location>
</feature>
<comment type="similarity">
    <text evidence="3 12">Belongs to the PIGV family.</text>
</comment>
<dbReference type="GO" id="GO:0006506">
    <property type="term" value="P:GPI anchor biosynthetic process"/>
    <property type="evidence" value="ECO:0007669"/>
    <property type="project" value="UniProtKB-UniPathway"/>
</dbReference>
<evidence type="ECO:0000313" key="14">
    <source>
        <dbReference type="EMBL" id="KAF2130383.1"/>
    </source>
</evidence>
<feature type="chain" id="PRO_5025554225" description="GPI mannosyltransferase 2" evidence="13">
    <location>
        <begin position="32"/>
        <end position="462"/>
    </location>
</feature>
<evidence type="ECO:0000256" key="10">
    <source>
        <dbReference type="ARBA" id="ARBA00022989"/>
    </source>
</evidence>
<keyword evidence="13" id="KW-0732">Signal</keyword>
<feature type="transmembrane region" description="Helical" evidence="12">
    <location>
        <begin position="155"/>
        <end position="178"/>
    </location>
</feature>
<gene>
    <name evidence="14" type="ORF">P153DRAFT_375147</name>
</gene>
<evidence type="ECO:0000256" key="4">
    <source>
        <dbReference type="ARBA" id="ARBA00013795"/>
    </source>
</evidence>
<dbReference type="GeneID" id="54409996"/>
<comment type="caution">
    <text evidence="12">Lacks conserved residue(s) required for the propagation of feature annotation.</text>
</comment>
<dbReference type="GO" id="GO:0005789">
    <property type="term" value="C:endoplasmic reticulum membrane"/>
    <property type="evidence" value="ECO:0007669"/>
    <property type="project" value="UniProtKB-SubCell"/>
</dbReference>
<sequence length="462" mass="51702">MAATSERADNGRLRQLVLVFCAWKVLLLLLAAYCPGPGYDTSALISLDNGNNRHDHFDTSPRYYRLALNLFRWDALYFVKGAERAKVHEQEWAFSWAYSRGFSVLGQYISGGTACSSQCYVWAGIAVSNVCHLLSVLVLYRLLSVIVGKPQQRRHTAFVASVLHVLTPASLFLSSPYAEGLFSLLNFTGMLCYAQSRATSQVGSPTLYEDFLKLSSGLFFASATLMRSNGLLSGLILMYDVARYIPRIISMQVNLHDMRRVFVTCVSGMFVALGFIGPQYLAYLEFCSQGIGSTTRPWCARSVPSIYSWVQSYYWDVGLFRYWTLSNLPLFLLAVPMLWLLVASSVTALRDCFRQPLHGHSVPQTTVTRDPDGTSSTYNLPELALPQLVLAVAAATSFHVQVINRIASGYPIWYVTVATWLLNEQSAHDEKKTRRQGQWAVRGMIMYAMIQGMLFANFLPPA</sequence>
<comment type="pathway">
    <text evidence="2 12">Glycolipid biosynthesis; glycosylphosphatidylinositol-anchor biosynthesis.</text>
</comment>
<feature type="transmembrane region" description="Helical" evidence="12">
    <location>
        <begin position="260"/>
        <end position="281"/>
    </location>
</feature>
<name>A0A6A6AGL5_9PLEO</name>
<keyword evidence="8 12" id="KW-0812">Transmembrane</keyword>
<evidence type="ECO:0000256" key="1">
    <source>
        <dbReference type="ARBA" id="ARBA00004477"/>
    </source>
</evidence>
<organism evidence="14 15">
    <name type="scientific">Dothidotthia symphoricarpi CBS 119687</name>
    <dbReference type="NCBI Taxonomy" id="1392245"/>
    <lineage>
        <taxon>Eukaryota</taxon>
        <taxon>Fungi</taxon>
        <taxon>Dikarya</taxon>
        <taxon>Ascomycota</taxon>
        <taxon>Pezizomycotina</taxon>
        <taxon>Dothideomycetes</taxon>
        <taxon>Pleosporomycetidae</taxon>
        <taxon>Pleosporales</taxon>
        <taxon>Dothidotthiaceae</taxon>
        <taxon>Dothidotthia</taxon>
    </lineage>
</organism>
<keyword evidence="11 12" id="KW-0472">Membrane</keyword>
<evidence type="ECO:0000256" key="6">
    <source>
        <dbReference type="ARBA" id="ARBA00022676"/>
    </source>
</evidence>
<comment type="subcellular location">
    <subcellularLocation>
        <location evidence="1 12">Endoplasmic reticulum membrane</location>
        <topology evidence="1 12">Multi-pass membrane protein</topology>
    </subcellularLocation>
</comment>
<feature type="signal peptide" evidence="13">
    <location>
        <begin position="1"/>
        <end position="31"/>
    </location>
</feature>
<dbReference type="Pfam" id="PF04188">
    <property type="entry name" value="Mannosyl_trans2"/>
    <property type="match status" value="1"/>
</dbReference>
<evidence type="ECO:0000256" key="2">
    <source>
        <dbReference type="ARBA" id="ARBA00004687"/>
    </source>
</evidence>
<evidence type="ECO:0000256" key="5">
    <source>
        <dbReference type="ARBA" id="ARBA00022502"/>
    </source>
</evidence>
<dbReference type="GO" id="GO:0000009">
    <property type="term" value="F:alpha-1,6-mannosyltransferase activity"/>
    <property type="evidence" value="ECO:0007669"/>
    <property type="project" value="InterPro"/>
</dbReference>
<dbReference type="OrthoDB" id="10252502at2759"/>
<dbReference type="EC" id="2.4.1.-" evidence="12"/>
<evidence type="ECO:0000256" key="13">
    <source>
        <dbReference type="SAM" id="SignalP"/>
    </source>
</evidence>
<dbReference type="GO" id="GO:0031501">
    <property type="term" value="C:mannosyltransferase complex"/>
    <property type="evidence" value="ECO:0007669"/>
    <property type="project" value="TreeGrafter"/>
</dbReference>
<protein>
    <recommendedName>
        <fullName evidence="4 12">GPI mannosyltransferase 2</fullName>
        <ecNumber evidence="12">2.4.1.-</ecNumber>
    </recommendedName>
</protein>
<keyword evidence="9 12" id="KW-0256">Endoplasmic reticulum</keyword>
<keyword evidence="10 12" id="KW-1133">Transmembrane helix</keyword>
<reference evidence="14" key="1">
    <citation type="journal article" date="2020" name="Stud. Mycol.">
        <title>101 Dothideomycetes genomes: a test case for predicting lifestyles and emergence of pathogens.</title>
        <authorList>
            <person name="Haridas S."/>
            <person name="Albert R."/>
            <person name="Binder M."/>
            <person name="Bloem J."/>
            <person name="Labutti K."/>
            <person name="Salamov A."/>
            <person name="Andreopoulos B."/>
            <person name="Baker S."/>
            <person name="Barry K."/>
            <person name="Bills G."/>
            <person name="Bluhm B."/>
            <person name="Cannon C."/>
            <person name="Castanera R."/>
            <person name="Culley D."/>
            <person name="Daum C."/>
            <person name="Ezra D."/>
            <person name="Gonzalez J."/>
            <person name="Henrissat B."/>
            <person name="Kuo A."/>
            <person name="Liang C."/>
            <person name="Lipzen A."/>
            <person name="Lutzoni F."/>
            <person name="Magnuson J."/>
            <person name="Mondo S."/>
            <person name="Nolan M."/>
            <person name="Ohm R."/>
            <person name="Pangilinan J."/>
            <person name="Park H.-J."/>
            <person name="Ramirez L."/>
            <person name="Alfaro M."/>
            <person name="Sun H."/>
            <person name="Tritt A."/>
            <person name="Yoshinaga Y."/>
            <person name="Zwiers L.-H."/>
            <person name="Turgeon B."/>
            <person name="Goodwin S."/>
            <person name="Spatafora J."/>
            <person name="Crous P."/>
            <person name="Grigoriev I."/>
        </authorList>
    </citation>
    <scope>NUCLEOTIDE SEQUENCE</scope>
    <source>
        <strain evidence="14">CBS 119687</strain>
    </source>
</reference>
<dbReference type="RefSeq" id="XP_033524770.1">
    <property type="nucleotide sequence ID" value="XM_033669564.1"/>
</dbReference>
<evidence type="ECO:0000256" key="7">
    <source>
        <dbReference type="ARBA" id="ARBA00022679"/>
    </source>
</evidence>
<dbReference type="PANTHER" id="PTHR12468">
    <property type="entry name" value="GPI MANNOSYLTRANSFERASE 2"/>
    <property type="match status" value="1"/>
</dbReference>
<evidence type="ECO:0000256" key="9">
    <source>
        <dbReference type="ARBA" id="ARBA00022824"/>
    </source>
</evidence>
<evidence type="ECO:0000313" key="15">
    <source>
        <dbReference type="Proteomes" id="UP000799771"/>
    </source>
</evidence>
<evidence type="ECO:0000256" key="11">
    <source>
        <dbReference type="ARBA" id="ARBA00023136"/>
    </source>
</evidence>
<keyword evidence="15" id="KW-1185">Reference proteome</keyword>
<keyword evidence="6 12" id="KW-0328">Glycosyltransferase</keyword>
<evidence type="ECO:0000256" key="8">
    <source>
        <dbReference type="ARBA" id="ARBA00022692"/>
    </source>
</evidence>
<evidence type="ECO:0000256" key="3">
    <source>
        <dbReference type="ARBA" id="ARBA00008698"/>
    </source>
</evidence>
<proteinExistence type="inferred from homology"/>
<feature type="transmembrane region" description="Helical" evidence="12">
    <location>
        <begin position="328"/>
        <end position="349"/>
    </location>
</feature>
<dbReference type="UniPathway" id="UPA00196"/>
<evidence type="ECO:0000256" key="12">
    <source>
        <dbReference type="RuleBase" id="RU363112"/>
    </source>
</evidence>
<accession>A0A6A6AGL5</accession>
<dbReference type="AlphaFoldDB" id="A0A6A6AGL5"/>
<dbReference type="EMBL" id="ML977504">
    <property type="protein sequence ID" value="KAF2130383.1"/>
    <property type="molecule type" value="Genomic_DNA"/>
</dbReference>